<dbReference type="STRING" id="7167.A0A182F923"/>
<evidence type="ECO:0000256" key="3">
    <source>
        <dbReference type="ARBA" id="ARBA00022692"/>
    </source>
</evidence>
<dbReference type="KEGG" id="aali:118468886"/>
<evidence type="ECO:0000256" key="6">
    <source>
        <dbReference type="ARBA" id="ARBA00023136"/>
    </source>
</evidence>
<sequence length="520" mass="57564">MVALASADTDAAAEPEAIASDGHASMAGHTTAAHHWHSTTTALPATTGTTATAMSSRVVESFVTHCFGCLTSGGSVSMTTDVTTGREDDRRTFGSIGGLPVNWTWSFASDTQPLDTNFTAAKYVPFDAHEDSPLYEMDPAYQLRYSMLGTVLLSVAYALVFIVGLLGNISVVIVVKKSTMMRSPTNRFIVNLAYADLLVNFLCLPFTLIGNLYPAWILGVLFCKGVSYLQGVSVSASVNTLMAISIERCVAISFPISGTITTRQYRAIVSIIWFIALSINLPWLFVFTLRPIGIPGSIAEICTEMWPTQASESWYFLFANLFFCYLGPLIVISICYVIIWKNVAYRNLPREMIINRKNDVFNRSKVKVIKMVFVVIITFAISWAPLYAIFCFVKFAGELVNDEAVQSFILTVLPVAQWLGASNSCINPILYAFMNRKFRAGFKKLFQSCCTTDEDDWDLPTTVGRMDEKDMYLRRLRSFTNGKQHHTTLRCSRQAPCTTLRLPRANATTSVSPSRSVQGD</sequence>
<keyword evidence="4" id="KW-1133">Transmembrane helix</keyword>
<feature type="domain" description="G-protein coupled receptors family 1 profile" evidence="10">
    <location>
        <begin position="167"/>
        <end position="431"/>
    </location>
</feature>
<dbReference type="SMART" id="SM01381">
    <property type="entry name" value="7TM_GPCR_Srsx"/>
    <property type="match status" value="1"/>
</dbReference>
<reference evidence="11 12" key="1">
    <citation type="journal article" date="2017" name="G3 (Bethesda)">
        <title>The Physical Genome Mapping of Anopheles albimanus Corrected Scaffold Misassemblies and Identified Interarm Rearrangements in Genus Anopheles.</title>
        <authorList>
            <person name="Artemov G.N."/>
            <person name="Peery A.N."/>
            <person name="Jiang X."/>
            <person name="Tu Z."/>
            <person name="Stegniy V.N."/>
            <person name="Sharakhova M.V."/>
            <person name="Sharakhov I.V."/>
        </authorList>
    </citation>
    <scope>NUCLEOTIDE SEQUENCE [LARGE SCALE GENOMIC DNA]</scope>
    <source>
        <strain evidence="11 12">ALBI9_A</strain>
    </source>
</reference>
<keyword evidence="7 9" id="KW-0675">Receptor</keyword>
<dbReference type="PANTHER" id="PTHR45695:SF9">
    <property type="entry name" value="LEUCOKININ RECEPTOR"/>
    <property type="match status" value="1"/>
</dbReference>
<accession>A0A182F923</accession>
<evidence type="ECO:0000313" key="12">
    <source>
        <dbReference type="Proteomes" id="UP000069272"/>
    </source>
</evidence>
<dbReference type="PROSITE" id="PS50262">
    <property type="entry name" value="G_PROTEIN_RECEP_F1_2"/>
    <property type="match status" value="1"/>
</dbReference>
<dbReference type="InterPro" id="IPR000276">
    <property type="entry name" value="GPCR_Rhodpsn"/>
</dbReference>
<dbReference type="InterPro" id="IPR017452">
    <property type="entry name" value="GPCR_Rhodpsn_7TM"/>
</dbReference>
<dbReference type="VEuPathDB" id="VectorBase:AALB20_030753"/>
<protein>
    <recommendedName>
        <fullName evidence="10">G-protein coupled receptors family 1 profile domain-containing protein</fullName>
    </recommendedName>
</protein>
<evidence type="ECO:0000256" key="7">
    <source>
        <dbReference type="ARBA" id="ARBA00023170"/>
    </source>
</evidence>
<comment type="subcellular location">
    <subcellularLocation>
        <location evidence="1">Membrane</location>
        <topology evidence="1">Multi-pass membrane protein</topology>
    </subcellularLocation>
</comment>
<dbReference type="SUPFAM" id="SSF81321">
    <property type="entry name" value="Family A G protein-coupled receptor-like"/>
    <property type="match status" value="1"/>
</dbReference>
<dbReference type="GO" id="GO:0004983">
    <property type="term" value="F:neuropeptide Y receptor activity"/>
    <property type="evidence" value="ECO:0007669"/>
    <property type="project" value="InterPro"/>
</dbReference>
<proteinExistence type="inferred from homology"/>
<dbReference type="PRINTS" id="PR01012">
    <property type="entry name" value="NRPEPTIDEYR"/>
</dbReference>
<name>A0A182F923_ANOAL</name>
<evidence type="ECO:0000259" key="10">
    <source>
        <dbReference type="PROSITE" id="PS50262"/>
    </source>
</evidence>
<keyword evidence="12" id="KW-1185">Reference proteome</keyword>
<dbReference type="Pfam" id="PF00001">
    <property type="entry name" value="7tm_1"/>
    <property type="match status" value="1"/>
</dbReference>
<dbReference type="EnsemblMetazoa" id="AALB002997-RA">
    <property type="protein sequence ID" value="AALB002997-PA"/>
    <property type="gene ID" value="AALB002997"/>
</dbReference>
<dbReference type="GeneID" id="118468886"/>
<organism evidence="11 12">
    <name type="scientific">Anopheles albimanus</name>
    <name type="common">New world malaria mosquito</name>
    <dbReference type="NCBI Taxonomy" id="7167"/>
    <lineage>
        <taxon>Eukaryota</taxon>
        <taxon>Metazoa</taxon>
        <taxon>Ecdysozoa</taxon>
        <taxon>Arthropoda</taxon>
        <taxon>Hexapoda</taxon>
        <taxon>Insecta</taxon>
        <taxon>Pterygota</taxon>
        <taxon>Neoptera</taxon>
        <taxon>Endopterygota</taxon>
        <taxon>Diptera</taxon>
        <taxon>Nematocera</taxon>
        <taxon>Culicoidea</taxon>
        <taxon>Culicidae</taxon>
        <taxon>Anophelinae</taxon>
        <taxon>Anopheles</taxon>
    </lineage>
</organism>
<dbReference type="AlphaFoldDB" id="A0A182F923"/>
<dbReference type="Gene3D" id="1.20.1070.10">
    <property type="entry name" value="Rhodopsin 7-helix transmembrane proteins"/>
    <property type="match status" value="1"/>
</dbReference>
<dbReference type="FunFam" id="1.20.1070.10:FF:000481">
    <property type="entry name" value="AGAP001379-PA"/>
    <property type="match status" value="1"/>
</dbReference>
<dbReference type="PANTHER" id="PTHR45695">
    <property type="entry name" value="LEUCOKININ RECEPTOR-RELATED"/>
    <property type="match status" value="1"/>
</dbReference>
<keyword evidence="8 9" id="KW-0807">Transducer</keyword>
<dbReference type="RefSeq" id="XP_035796071.1">
    <property type="nucleotide sequence ID" value="XM_035940178.1"/>
</dbReference>
<reference evidence="11" key="2">
    <citation type="submission" date="2022-08" db="UniProtKB">
        <authorList>
            <consortium name="EnsemblMetazoa"/>
        </authorList>
    </citation>
    <scope>IDENTIFICATION</scope>
    <source>
        <strain evidence="11">STECLA/ALBI9_A</strain>
    </source>
</reference>
<evidence type="ECO:0000256" key="8">
    <source>
        <dbReference type="ARBA" id="ARBA00023224"/>
    </source>
</evidence>
<keyword evidence="6" id="KW-0472">Membrane</keyword>
<comment type="similarity">
    <text evidence="2 9">Belongs to the G-protein coupled receptor 1 family.</text>
</comment>
<evidence type="ECO:0000256" key="5">
    <source>
        <dbReference type="ARBA" id="ARBA00023040"/>
    </source>
</evidence>
<evidence type="ECO:0000256" key="4">
    <source>
        <dbReference type="ARBA" id="ARBA00022989"/>
    </source>
</evidence>
<dbReference type="Proteomes" id="UP000069272">
    <property type="component" value="Chromosome 2R"/>
</dbReference>
<evidence type="ECO:0000256" key="2">
    <source>
        <dbReference type="ARBA" id="ARBA00010663"/>
    </source>
</evidence>
<dbReference type="PRINTS" id="PR00237">
    <property type="entry name" value="GPCRRHODOPSN"/>
</dbReference>
<evidence type="ECO:0000313" key="11">
    <source>
        <dbReference type="EnsemblMetazoa" id="AALB002997-PA"/>
    </source>
</evidence>
<evidence type="ECO:0000256" key="1">
    <source>
        <dbReference type="ARBA" id="ARBA00004141"/>
    </source>
</evidence>
<dbReference type="CDD" id="cd14993">
    <property type="entry name" value="7tmA_CCKR-like"/>
    <property type="match status" value="1"/>
</dbReference>
<dbReference type="OrthoDB" id="5975505at2759"/>
<dbReference type="InterPro" id="IPR000611">
    <property type="entry name" value="NPY_rcpt"/>
</dbReference>
<keyword evidence="3 9" id="KW-0812">Transmembrane</keyword>
<dbReference type="VEuPathDB" id="VectorBase:AALB002997"/>
<dbReference type="PROSITE" id="PS00237">
    <property type="entry name" value="G_PROTEIN_RECEP_F1_1"/>
    <property type="match status" value="1"/>
</dbReference>
<evidence type="ECO:0000256" key="9">
    <source>
        <dbReference type="RuleBase" id="RU000688"/>
    </source>
</evidence>
<dbReference type="GO" id="GO:0005886">
    <property type="term" value="C:plasma membrane"/>
    <property type="evidence" value="ECO:0007669"/>
    <property type="project" value="TreeGrafter"/>
</dbReference>
<keyword evidence="5 9" id="KW-0297">G-protein coupled receptor</keyword>